<feature type="region of interest" description="Disordered" evidence="1">
    <location>
        <begin position="26"/>
        <end position="47"/>
    </location>
</feature>
<feature type="compositionally biased region" description="Acidic residues" evidence="1">
    <location>
        <begin position="27"/>
        <end position="36"/>
    </location>
</feature>
<evidence type="ECO:0000313" key="3">
    <source>
        <dbReference type="Proteomes" id="UP000199062"/>
    </source>
</evidence>
<organism evidence="2 3">
    <name type="scientific">Halomicrobium zhouii</name>
    <dbReference type="NCBI Taxonomy" id="767519"/>
    <lineage>
        <taxon>Archaea</taxon>
        <taxon>Methanobacteriati</taxon>
        <taxon>Methanobacteriota</taxon>
        <taxon>Stenosarchaea group</taxon>
        <taxon>Halobacteria</taxon>
        <taxon>Halobacteriales</taxon>
        <taxon>Haloarculaceae</taxon>
        <taxon>Halomicrobium</taxon>
    </lineage>
</organism>
<dbReference type="RefSeq" id="WP_177227174.1">
    <property type="nucleotide sequence ID" value="NZ_FOZK01000001.1"/>
</dbReference>
<dbReference type="Proteomes" id="UP000199062">
    <property type="component" value="Unassembled WGS sequence"/>
</dbReference>
<protein>
    <submittedName>
        <fullName evidence="2">Uncharacterized protein</fullName>
    </submittedName>
</protein>
<dbReference type="STRING" id="767519.SAMN05216559_1023"/>
<sequence length="47" mass="5426">MPAKTGDHMDRAFCRLYEQLRARAEAEGLDLDDADEGEPRRSRSLFE</sequence>
<keyword evidence="3" id="KW-1185">Reference proteome</keyword>
<evidence type="ECO:0000313" key="2">
    <source>
        <dbReference type="EMBL" id="SFR92177.1"/>
    </source>
</evidence>
<dbReference type="AlphaFoldDB" id="A0A1I6KLT6"/>
<feature type="compositionally biased region" description="Basic and acidic residues" evidence="1">
    <location>
        <begin position="37"/>
        <end position="47"/>
    </location>
</feature>
<name>A0A1I6KLT6_9EURY</name>
<evidence type="ECO:0000256" key="1">
    <source>
        <dbReference type="SAM" id="MobiDB-lite"/>
    </source>
</evidence>
<gene>
    <name evidence="2" type="ORF">SAMN05216559_1023</name>
</gene>
<accession>A0A1I6KLT6</accession>
<dbReference type="EMBL" id="FOZK01000001">
    <property type="protein sequence ID" value="SFR92177.1"/>
    <property type="molecule type" value="Genomic_DNA"/>
</dbReference>
<proteinExistence type="predicted"/>
<reference evidence="2 3" key="1">
    <citation type="submission" date="2016-10" db="EMBL/GenBank/DDBJ databases">
        <authorList>
            <person name="de Groot N.N."/>
        </authorList>
    </citation>
    <scope>NUCLEOTIDE SEQUENCE [LARGE SCALE GENOMIC DNA]</scope>
    <source>
        <strain evidence="2 3">CGMCC 1.10457</strain>
    </source>
</reference>